<evidence type="ECO:0000313" key="2">
    <source>
        <dbReference type="Proteomes" id="UP001470230"/>
    </source>
</evidence>
<comment type="caution">
    <text evidence="1">The sequence shown here is derived from an EMBL/GenBank/DDBJ whole genome shotgun (WGS) entry which is preliminary data.</text>
</comment>
<organism evidence="1 2">
    <name type="scientific">Tritrichomonas musculus</name>
    <dbReference type="NCBI Taxonomy" id="1915356"/>
    <lineage>
        <taxon>Eukaryota</taxon>
        <taxon>Metamonada</taxon>
        <taxon>Parabasalia</taxon>
        <taxon>Tritrichomonadida</taxon>
        <taxon>Tritrichomonadidae</taxon>
        <taxon>Tritrichomonas</taxon>
    </lineage>
</organism>
<name>A0ABR2JQH3_9EUKA</name>
<protein>
    <submittedName>
        <fullName evidence="1">Uncharacterized protein</fullName>
    </submittedName>
</protein>
<gene>
    <name evidence="1" type="ORF">M9Y10_003882</name>
</gene>
<dbReference type="Proteomes" id="UP001470230">
    <property type="component" value="Unassembled WGS sequence"/>
</dbReference>
<dbReference type="EMBL" id="JAPFFF010000010">
    <property type="protein sequence ID" value="KAK8881152.1"/>
    <property type="molecule type" value="Genomic_DNA"/>
</dbReference>
<reference evidence="1 2" key="1">
    <citation type="submission" date="2024-04" db="EMBL/GenBank/DDBJ databases">
        <title>Tritrichomonas musculus Genome.</title>
        <authorList>
            <person name="Alves-Ferreira E."/>
            <person name="Grigg M."/>
            <person name="Lorenzi H."/>
            <person name="Galac M."/>
        </authorList>
    </citation>
    <scope>NUCLEOTIDE SEQUENCE [LARGE SCALE GENOMIC DNA]</scope>
    <source>
        <strain evidence="1 2">EAF2021</strain>
    </source>
</reference>
<evidence type="ECO:0000313" key="1">
    <source>
        <dbReference type="EMBL" id="KAK8881152.1"/>
    </source>
</evidence>
<accession>A0ABR2JQH3</accession>
<keyword evidence="2" id="KW-1185">Reference proteome</keyword>
<proteinExistence type="predicted"/>
<sequence length="388" mass="44151">MNLLDESTNYNTSVDYVTLLSYIFDISISSNILTQEKLDSIWSIGCSMLSSYNKDAVIASYSLLNFISDKVSSYSKLNLRSLIISSFPLETIILHLKQKKEFSRYAISLMLHFPPPNVNDTLLNSLIDLASGSIDEYQSQKEEVQIEKLKEPKVKSISAKSKLILMQIANDEHNCKSLIYNSKWMVMDGLPTFTDVLTLFLICLSQKEYRELLFEESSKNDDLINKNENHNAIVNNIVIFFNSLLNKIPSDEILGVICTIIKRISLTEQVMKRLSKSGFFTDFFHRSLENKSIVNVQVGLIALHYVSKICYINEFDQILGNLVRLVGSGEKVSSMAATACIELCKYEQCLDSLKRLDFANVLSQNLQNQEFQQILKKFKKLSKSSDDS</sequence>